<name>A0A5Y0KZR2_SALTM</name>
<dbReference type="AlphaFoldDB" id="A0A5Y0KZR2"/>
<evidence type="ECO:0000256" key="1">
    <source>
        <dbReference type="SAM" id="Phobius"/>
    </source>
</evidence>
<keyword evidence="1" id="KW-0812">Transmembrane</keyword>
<accession>A0A5Y0KZR2</accession>
<feature type="transmembrane region" description="Helical" evidence="1">
    <location>
        <begin position="62"/>
        <end position="81"/>
    </location>
</feature>
<organism evidence="2">
    <name type="scientific">Salmonella typhimurium</name>
    <dbReference type="NCBI Taxonomy" id="90371"/>
    <lineage>
        <taxon>Bacteria</taxon>
        <taxon>Pseudomonadati</taxon>
        <taxon>Pseudomonadota</taxon>
        <taxon>Gammaproteobacteria</taxon>
        <taxon>Enterobacterales</taxon>
        <taxon>Enterobacteriaceae</taxon>
        <taxon>Salmonella</taxon>
    </lineage>
</organism>
<protein>
    <submittedName>
        <fullName evidence="2">Uncharacterized protein</fullName>
    </submittedName>
</protein>
<evidence type="ECO:0000313" key="2">
    <source>
        <dbReference type="EMBL" id="HAE7209626.1"/>
    </source>
</evidence>
<feature type="transmembrane region" description="Helical" evidence="1">
    <location>
        <begin position="34"/>
        <end position="55"/>
    </location>
</feature>
<keyword evidence="1" id="KW-1133">Transmembrane helix</keyword>
<reference evidence="2" key="1">
    <citation type="journal article" date="2018" name="Genome Biol.">
        <title>SKESA: strategic k-mer extension for scrupulous assemblies.</title>
        <authorList>
            <person name="Souvorov A."/>
            <person name="Agarwala R."/>
            <person name="Lipman D.J."/>
        </authorList>
    </citation>
    <scope>NUCLEOTIDE SEQUENCE</scope>
    <source>
        <strain evidence="2">2011-60-312-1</strain>
    </source>
</reference>
<comment type="caution">
    <text evidence="2">The sequence shown here is derived from an EMBL/GenBank/DDBJ whole genome shotgun (WGS) entry which is preliminary data.</text>
</comment>
<dbReference type="EMBL" id="DAASVO010000007">
    <property type="protein sequence ID" value="HAE7209626.1"/>
    <property type="molecule type" value="Genomic_DNA"/>
</dbReference>
<dbReference type="RefSeq" id="WP_103216141.1">
    <property type="nucleotide sequence ID" value="NZ_KP899803.1"/>
</dbReference>
<gene>
    <name evidence="2" type="ORF">G4O60_001786</name>
</gene>
<keyword evidence="1" id="KW-0472">Membrane</keyword>
<proteinExistence type="predicted"/>
<reference evidence="2" key="2">
    <citation type="submission" date="2018-07" db="EMBL/GenBank/DDBJ databases">
        <authorList>
            <consortium name="NCBI Pathogen Detection Project"/>
        </authorList>
    </citation>
    <scope>NUCLEOTIDE SEQUENCE</scope>
    <source>
        <strain evidence="2">2011-60-312-1</strain>
    </source>
</reference>
<sequence>MKLNIHFFVKLQVLTVAVSQLASTDPGTIQTHIVGHFGGMALTIPVLGCIDYIAVIQFIQPVFASYALAAASLMAILTFTVNSEV</sequence>